<evidence type="ECO:0000313" key="4">
    <source>
        <dbReference type="Proteomes" id="UP000295724"/>
    </source>
</evidence>
<dbReference type="AlphaFoldDB" id="A0A4V3DIM7"/>
<accession>A0A4V3DIM7</accession>
<keyword evidence="4" id="KW-1185">Reference proteome</keyword>
<feature type="chain" id="PRO_5020188143" evidence="2">
    <location>
        <begin position="19"/>
        <end position="631"/>
    </location>
</feature>
<gene>
    <name evidence="3" type="ORF">C8D91_1194</name>
</gene>
<reference evidence="3 4" key="1">
    <citation type="submission" date="2019-03" db="EMBL/GenBank/DDBJ databases">
        <title>Genomic Encyclopedia of Type Strains, Phase IV (KMG-IV): sequencing the most valuable type-strain genomes for metagenomic binning, comparative biology and taxonomic classification.</title>
        <authorList>
            <person name="Goeker M."/>
        </authorList>
    </citation>
    <scope>NUCLEOTIDE SEQUENCE [LARGE SCALE GENOMIC DNA]</scope>
    <source>
        <strain evidence="3 4">DSM 25488</strain>
    </source>
</reference>
<feature type="signal peptide" evidence="2">
    <location>
        <begin position="1"/>
        <end position="18"/>
    </location>
</feature>
<dbReference type="RefSeq" id="WP_099019322.1">
    <property type="nucleotide sequence ID" value="NZ_NIHB01000002.1"/>
</dbReference>
<evidence type="ECO:0000256" key="1">
    <source>
        <dbReference type="SAM" id="MobiDB-lite"/>
    </source>
</evidence>
<evidence type="ECO:0000256" key="2">
    <source>
        <dbReference type="SAM" id="SignalP"/>
    </source>
</evidence>
<protein>
    <submittedName>
        <fullName evidence="3">Uncharacterized protein</fullName>
    </submittedName>
</protein>
<feature type="region of interest" description="Disordered" evidence="1">
    <location>
        <begin position="387"/>
        <end position="407"/>
    </location>
</feature>
<dbReference type="OrthoDB" id="6191933at2"/>
<keyword evidence="2" id="KW-0732">Signal</keyword>
<dbReference type="Proteomes" id="UP000295724">
    <property type="component" value="Unassembled WGS sequence"/>
</dbReference>
<evidence type="ECO:0000313" key="3">
    <source>
        <dbReference type="EMBL" id="TDR22701.1"/>
    </source>
</evidence>
<feature type="compositionally biased region" description="Low complexity" evidence="1">
    <location>
        <begin position="393"/>
        <end position="405"/>
    </location>
</feature>
<dbReference type="EMBL" id="SNZB01000002">
    <property type="protein sequence ID" value="TDR22701.1"/>
    <property type="molecule type" value="Genomic_DNA"/>
</dbReference>
<proteinExistence type="predicted"/>
<comment type="caution">
    <text evidence="3">The sequence shown here is derived from an EMBL/GenBank/DDBJ whole genome shotgun (WGS) entry which is preliminary data.</text>
</comment>
<sequence length="631" mass="69627">MKAIIFILASLLVTQTMAAESWLDNLMDDNKKAEINQRWHADGGEMNLLFYYGRLQSLGIEVKGTVAFDTNNWTENTYIMPIKNIGGLSLKVPYGNLIGIDQGVLSLAGQFEWHHNGQVIEFNGLTLRVSNQHKQDSDVVGFEMVNDQGQVLFYFDHVHSTLDVKNQFLNLENMDVSISPTLAKILDEPKLSGLTIGQAHIQSHLTLPPGGYQDIKSVEGGSCANRPLWPGDPRPSDGNPAQVDVFLTEMNASQRRNLNNGYIVVTPSAELRNGIANPTATQSQDMADVAWYTKYSGTFAPYQNAQHPFLIWNMYRIIDDRIEQIGVSGVKHAFLTINFNCDINCNNGHILWPGCEDIYGVGNNDSGSSLGPRENIEAYKGLWTESPSFFDPNNSGSQTNSSNGTDENRMVVAEADLGVPGAEYVFSSWYLVRDDINIFNTMGYKPYSVTESNGNWFFQQQANLTLGAASDSYVTPNSFDLSAGTASARKTIEGAGHVTLAVRVVDQGNGQYTYNYMVENHDFDPQVQAITLPLNDLASMTDFIFADTDEDAGNDWTVSRSNHVLTLQAPAGNEIDWGILYSFSFTSNAEPIAGDVEAKPLGVMRRPIIGSLIVPGDLSDLIFENDFEILN</sequence>
<name>A0A4V3DIM7_9GAMM</name>
<organism evidence="3 4">
    <name type="scientific">Marinicella litoralis</name>
    <dbReference type="NCBI Taxonomy" id="644220"/>
    <lineage>
        <taxon>Bacteria</taxon>
        <taxon>Pseudomonadati</taxon>
        <taxon>Pseudomonadota</taxon>
        <taxon>Gammaproteobacteria</taxon>
        <taxon>Lysobacterales</taxon>
        <taxon>Marinicellaceae</taxon>
        <taxon>Marinicella</taxon>
    </lineage>
</organism>